<feature type="domain" description="EF-hand" evidence="1">
    <location>
        <begin position="85"/>
        <end position="120"/>
    </location>
</feature>
<dbReference type="PANTHER" id="PTHR23048">
    <property type="entry name" value="MYOSIN LIGHT CHAIN 1, 3"/>
    <property type="match status" value="1"/>
</dbReference>
<evidence type="ECO:0000259" key="1">
    <source>
        <dbReference type="PROSITE" id="PS50222"/>
    </source>
</evidence>
<gene>
    <name evidence="2" type="primary">calml4b</name>
</gene>
<proteinExistence type="predicted"/>
<dbReference type="Pfam" id="PF13405">
    <property type="entry name" value="EF-hand_6"/>
    <property type="match status" value="1"/>
</dbReference>
<feature type="domain" description="EF-hand" evidence="1">
    <location>
        <begin position="12"/>
        <end position="47"/>
    </location>
</feature>
<protein>
    <recommendedName>
        <fullName evidence="1">EF-hand domain-containing protein</fullName>
    </recommendedName>
</protein>
<keyword evidence="3" id="KW-1185">Reference proteome</keyword>
<dbReference type="PROSITE" id="PS50222">
    <property type="entry name" value="EF_HAND_2"/>
    <property type="match status" value="2"/>
</dbReference>
<dbReference type="Ensembl" id="ENSOTST00005100407.2">
    <property type="protein sequence ID" value="ENSOTSP00005092573.2"/>
    <property type="gene ID" value="ENSOTSG00005043315.2"/>
</dbReference>
<evidence type="ECO:0000313" key="2">
    <source>
        <dbReference type="Ensembl" id="ENSOTSP00005092573.2"/>
    </source>
</evidence>
<dbReference type="PANTHER" id="PTHR23048:SF45">
    <property type="entry name" value="CALMODULIN LIKE 4"/>
    <property type="match status" value="1"/>
</dbReference>
<reference evidence="2" key="1">
    <citation type="submission" date="2025-08" db="UniProtKB">
        <authorList>
            <consortium name="Ensembl"/>
        </authorList>
    </citation>
    <scope>IDENTIFICATION</scope>
</reference>
<dbReference type="SMART" id="SM00054">
    <property type="entry name" value="EFh"/>
    <property type="match status" value="4"/>
</dbReference>
<name>A0A8C8JFM2_ONCTS</name>
<reference evidence="2" key="2">
    <citation type="submission" date="2025-09" db="UniProtKB">
        <authorList>
            <consortium name="Ensembl"/>
        </authorList>
    </citation>
    <scope>IDENTIFICATION</scope>
</reference>
<dbReference type="AlphaFoldDB" id="A0A8C8JFM2"/>
<dbReference type="SUPFAM" id="SSF47473">
    <property type="entry name" value="EF-hand"/>
    <property type="match status" value="1"/>
</dbReference>
<accession>A0A8C8JFM2</accession>
<dbReference type="Proteomes" id="UP000694402">
    <property type="component" value="Unassembled WGS sequence"/>
</dbReference>
<organism evidence="2 3">
    <name type="scientific">Oncorhynchus tshawytscha</name>
    <name type="common">Chinook salmon</name>
    <name type="synonym">Salmo tshawytscha</name>
    <dbReference type="NCBI Taxonomy" id="74940"/>
    <lineage>
        <taxon>Eukaryota</taxon>
        <taxon>Metazoa</taxon>
        <taxon>Chordata</taxon>
        <taxon>Craniata</taxon>
        <taxon>Vertebrata</taxon>
        <taxon>Euteleostomi</taxon>
        <taxon>Actinopterygii</taxon>
        <taxon>Neopterygii</taxon>
        <taxon>Teleostei</taxon>
        <taxon>Protacanthopterygii</taxon>
        <taxon>Salmoniformes</taxon>
        <taxon>Salmonidae</taxon>
        <taxon>Salmoninae</taxon>
        <taxon>Oncorhynchus</taxon>
    </lineage>
</organism>
<dbReference type="InterPro" id="IPR002048">
    <property type="entry name" value="EF_hand_dom"/>
</dbReference>
<dbReference type="InterPro" id="IPR011992">
    <property type="entry name" value="EF-hand-dom_pair"/>
</dbReference>
<dbReference type="FunFam" id="1.10.238.10:FF:000001">
    <property type="entry name" value="Calmodulin 1"/>
    <property type="match status" value="1"/>
</dbReference>
<evidence type="ECO:0000313" key="3">
    <source>
        <dbReference type="Proteomes" id="UP000694402"/>
    </source>
</evidence>
<dbReference type="InterPro" id="IPR050230">
    <property type="entry name" value="CALM/Myosin/TropC-like"/>
</dbReference>
<dbReference type="CDD" id="cd00051">
    <property type="entry name" value="EFh"/>
    <property type="match status" value="2"/>
</dbReference>
<dbReference type="Pfam" id="PF13499">
    <property type="entry name" value="EF-hand_7"/>
    <property type="match status" value="1"/>
</dbReference>
<dbReference type="Gene3D" id="1.10.238.10">
    <property type="entry name" value="EF-hand"/>
    <property type="match status" value="1"/>
</dbReference>
<dbReference type="GO" id="GO:0016460">
    <property type="term" value="C:myosin II complex"/>
    <property type="evidence" value="ECO:0007669"/>
    <property type="project" value="TreeGrafter"/>
</dbReference>
<sequence>MHCHDRYKEWTKKQLEFKECFSLYDKKHKGKIEAKDLIIVMRCLGVSPTFIEVDRHLQISKIDKCGELDFSTFLTIMHQQIQQEDPRAEILEAMRMTDKQKKGYILSSELRAKLTGLGEKLTDKEVDELLKETGVGSDGCVHYEEFAKTMTLPSTNC</sequence>
<dbReference type="GeneTree" id="ENSGT00940000157859"/>
<dbReference type="GO" id="GO:0005509">
    <property type="term" value="F:calcium ion binding"/>
    <property type="evidence" value="ECO:0007669"/>
    <property type="project" value="InterPro"/>
</dbReference>